<dbReference type="EMBL" id="WWBZ02000082">
    <property type="protein sequence ID" value="KAF4300889.1"/>
    <property type="molecule type" value="Genomic_DNA"/>
</dbReference>
<feature type="compositionally biased region" description="Basic and acidic residues" evidence="1">
    <location>
        <begin position="225"/>
        <end position="250"/>
    </location>
</feature>
<feature type="compositionally biased region" description="Basic and acidic residues" evidence="1">
    <location>
        <begin position="450"/>
        <end position="460"/>
    </location>
</feature>
<feature type="compositionally biased region" description="Acidic residues" evidence="1">
    <location>
        <begin position="278"/>
        <end position="289"/>
    </location>
</feature>
<feature type="compositionally biased region" description="Low complexity" evidence="1">
    <location>
        <begin position="393"/>
        <end position="412"/>
    </location>
</feature>
<organism evidence="3 4">
    <name type="scientific">Botryosphaeria dothidea</name>
    <dbReference type="NCBI Taxonomy" id="55169"/>
    <lineage>
        <taxon>Eukaryota</taxon>
        <taxon>Fungi</taxon>
        <taxon>Dikarya</taxon>
        <taxon>Ascomycota</taxon>
        <taxon>Pezizomycotina</taxon>
        <taxon>Dothideomycetes</taxon>
        <taxon>Dothideomycetes incertae sedis</taxon>
        <taxon>Botryosphaeriales</taxon>
        <taxon>Botryosphaeriaceae</taxon>
        <taxon>Botryosphaeria</taxon>
    </lineage>
</organism>
<feature type="compositionally biased region" description="Basic and acidic residues" evidence="1">
    <location>
        <begin position="290"/>
        <end position="311"/>
    </location>
</feature>
<feature type="region of interest" description="Disordered" evidence="1">
    <location>
        <begin position="714"/>
        <end position="849"/>
    </location>
</feature>
<feature type="region of interest" description="Disordered" evidence="1">
    <location>
        <begin position="607"/>
        <end position="659"/>
    </location>
</feature>
<reference evidence="3 4" key="1">
    <citation type="submission" date="2020-04" db="EMBL/GenBank/DDBJ databases">
        <title>Genome Assembly and Annotation of Botryosphaeria dothidea sdau 11-99, a Latent Pathogen of Apple Fruit Ring Rot in China.</title>
        <authorList>
            <person name="Yu C."/>
            <person name="Diao Y."/>
            <person name="Lu Q."/>
            <person name="Zhao J."/>
            <person name="Cui S."/>
            <person name="Peng C."/>
            <person name="He B."/>
            <person name="Liu H."/>
        </authorList>
    </citation>
    <scope>NUCLEOTIDE SEQUENCE [LARGE SCALE GENOMIC DNA]</scope>
    <source>
        <strain evidence="3">Sdau11-99</strain>
        <strain evidence="4">sdau11-99</strain>
    </source>
</reference>
<feature type="compositionally biased region" description="Low complexity" evidence="1">
    <location>
        <begin position="54"/>
        <end position="86"/>
    </location>
</feature>
<feature type="region of interest" description="Disordered" evidence="1">
    <location>
        <begin position="486"/>
        <end position="522"/>
    </location>
</feature>
<evidence type="ECO:0000313" key="2">
    <source>
        <dbReference type="EMBL" id="KAF4300889.1"/>
    </source>
</evidence>
<feature type="compositionally biased region" description="Acidic residues" evidence="1">
    <location>
        <begin position="552"/>
        <end position="562"/>
    </location>
</feature>
<keyword evidence="4" id="KW-1185">Reference proteome</keyword>
<evidence type="ECO:0000256" key="1">
    <source>
        <dbReference type="SAM" id="MobiDB-lite"/>
    </source>
</evidence>
<feature type="compositionally biased region" description="Polar residues" evidence="1">
    <location>
        <begin position="746"/>
        <end position="765"/>
    </location>
</feature>
<feature type="compositionally biased region" description="Low complexity" evidence="1">
    <location>
        <begin position="109"/>
        <end position="126"/>
    </location>
</feature>
<protein>
    <submittedName>
        <fullName evidence="3">Uncharacterized protein</fullName>
    </submittedName>
</protein>
<feature type="region of interest" description="Disordered" evidence="1">
    <location>
        <begin position="540"/>
        <end position="595"/>
    </location>
</feature>
<dbReference type="Proteomes" id="UP000572817">
    <property type="component" value="Unassembled WGS sequence"/>
</dbReference>
<comment type="caution">
    <text evidence="3">The sequence shown here is derived from an EMBL/GenBank/DDBJ whole genome shotgun (WGS) entry which is preliminary data.</text>
</comment>
<sequence length="916" mass="100251">MARATRSNNKATAAITSPLAGRTRSKRKEKEAAAVTASSSSQPAADALPATDSAPITENAEAPIAETAEAPVAETAEASTTKTSNKASDKKKPQSKAKGTTRATKGSASTKNNTTSEDSSDNTTNTRPRRQPPVDRNAKNKVTKPRARKAPTKNTSEAKKEAIEKHVEEQVATTPARPRRTTRSTLRNGMGSPLAPVTQNVDAIARNTRSKKVLKDATPLSIMPSHDDSHDNPNDDDWFKELRQEPRIYRDPGASMEELSEREETHDDIVDHDTATSDGDEAMGEDLEMVVDHTENDTVEHMEHDAAKHDVEDDASETEEDPVDDDDQHQAPKTPSQPHMDREALTTARTYGISNLFFNPLASVRKLFGRATTPALAASADLSPADQSIAWLSPTSPTPGVTSPTIASPSSAAHERRTRNNNRDSSSRISSVRRSSTRRASNRSAPVTPRQKDADRRHSAAELQKSIAQLKHEELLAIERQIEELKHQKEQDEAQQVPGQKRRRASPDVIPARRPGDCSGSYGMLEEYFVDGDSSIIDSVQTSTKRRRTIIDDDDSDSDSDYDFAAQDRHTYTPPSSLKRPRNSARMAAMREGLEDPMVINHETRVMHQENSFSRSPLRDSPNMGNKNSPKNKKSSPSTIYNGSVMAMPGDSGYKPENVFKKSEEQIQLAKNIKMSSDELKACAEEIVRKQNDGEDVTAEELQLLDKAQRKFGHIKGSGSFSAPEYDSDDDSIISDDSEEDASADRTSPTASPASKPTGGETSNMQPPPAPTPAHAQLPAGKSTNEAPVPKTPAAAQNANLFQSAALARQRELAEKHKPKMGSRLQFVSEVSSSPVGAQSPEGRQNSLSESLITQGIENGVYLVYDALVESDPWLLNNLSEDERRMLESEPEEEKKARELKEFAKYDQMVADLSCS</sequence>
<accession>A0A8H4IS30</accession>
<feature type="compositionally biased region" description="Acidic residues" evidence="1">
    <location>
        <begin position="312"/>
        <end position="327"/>
    </location>
</feature>
<feature type="compositionally biased region" description="Polar residues" evidence="1">
    <location>
        <begin position="1"/>
        <end position="15"/>
    </location>
</feature>
<feature type="compositionally biased region" description="Polar residues" evidence="1">
    <location>
        <begin position="829"/>
        <end position="849"/>
    </location>
</feature>
<feature type="compositionally biased region" description="Basic and acidic residues" evidence="1">
    <location>
        <begin position="262"/>
        <end position="275"/>
    </location>
</feature>
<feature type="region of interest" description="Disordered" evidence="1">
    <location>
        <begin position="1"/>
        <end position="344"/>
    </location>
</feature>
<evidence type="ECO:0000313" key="3">
    <source>
        <dbReference type="EMBL" id="KAF4306029.1"/>
    </source>
</evidence>
<dbReference type="AlphaFoldDB" id="A0A8H4IS30"/>
<feature type="compositionally biased region" description="Basic and acidic residues" evidence="1">
    <location>
        <begin position="156"/>
        <end position="169"/>
    </location>
</feature>
<feature type="compositionally biased region" description="Basic residues" evidence="1">
    <location>
        <begin position="139"/>
        <end position="151"/>
    </location>
</feature>
<feature type="compositionally biased region" description="Acidic residues" evidence="1">
    <location>
        <begin position="726"/>
        <end position="742"/>
    </location>
</feature>
<name>A0A8H4IS30_9PEZI</name>
<feature type="compositionally biased region" description="Polar residues" evidence="1">
    <location>
        <begin position="97"/>
        <end position="108"/>
    </location>
</feature>
<gene>
    <name evidence="3" type="ORF">GTA08_BOTSDO07047</name>
    <name evidence="2" type="ORF">GTA08_BOTSDO11241</name>
</gene>
<dbReference type="EMBL" id="WWBZ02000040">
    <property type="protein sequence ID" value="KAF4306029.1"/>
    <property type="molecule type" value="Genomic_DNA"/>
</dbReference>
<dbReference type="OrthoDB" id="3940099at2759"/>
<proteinExistence type="predicted"/>
<feature type="region of interest" description="Disordered" evidence="1">
    <location>
        <begin position="389"/>
        <end position="461"/>
    </location>
</feature>
<evidence type="ECO:0000313" key="4">
    <source>
        <dbReference type="Proteomes" id="UP000572817"/>
    </source>
</evidence>